<feature type="region of interest" description="Disordered" evidence="1">
    <location>
        <begin position="113"/>
        <end position="213"/>
    </location>
</feature>
<feature type="compositionally biased region" description="Basic residues" evidence="1">
    <location>
        <begin position="193"/>
        <end position="203"/>
    </location>
</feature>
<dbReference type="InterPro" id="IPR000467">
    <property type="entry name" value="G_patch_dom"/>
</dbReference>
<protein>
    <recommendedName>
        <fullName evidence="2">G-patch domain-containing protein</fullName>
    </recommendedName>
</protein>
<dbReference type="HOGENOM" id="CLU_650815_0_0_1"/>
<evidence type="ECO:0000259" key="2">
    <source>
        <dbReference type="PROSITE" id="PS50174"/>
    </source>
</evidence>
<gene>
    <name evidence="3" type="ORF">K437DRAFT_273171</name>
</gene>
<dbReference type="OrthoDB" id="29523at2759"/>
<dbReference type="OMA" id="VAYKMDN"/>
<accession>A0A066W875</accession>
<dbReference type="Proteomes" id="UP000027361">
    <property type="component" value="Unassembled WGS sequence"/>
</dbReference>
<feature type="compositionally biased region" description="Pro residues" evidence="1">
    <location>
        <begin position="276"/>
        <end position="286"/>
    </location>
</feature>
<dbReference type="AlphaFoldDB" id="A0A066W875"/>
<dbReference type="GO" id="GO:0003676">
    <property type="term" value="F:nucleic acid binding"/>
    <property type="evidence" value="ECO:0007669"/>
    <property type="project" value="InterPro"/>
</dbReference>
<evidence type="ECO:0000313" key="3">
    <source>
        <dbReference type="EMBL" id="KDN49916.1"/>
    </source>
</evidence>
<dbReference type="RefSeq" id="XP_013244430.1">
    <property type="nucleotide sequence ID" value="XM_013388976.1"/>
</dbReference>
<dbReference type="STRING" id="1037660.A0A066W875"/>
<dbReference type="PROSITE" id="PS50174">
    <property type="entry name" value="G_PATCH"/>
    <property type="match status" value="1"/>
</dbReference>
<dbReference type="EMBL" id="JMSN01000020">
    <property type="protein sequence ID" value="KDN49916.1"/>
    <property type="molecule type" value="Genomic_DNA"/>
</dbReference>
<feature type="domain" description="G-patch" evidence="2">
    <location>
        <begin position="27"/>
        <end position="76"/>
    </location>
</feature>
<dbReference type="GeneID" id="25266415"/>
<dbReference type="InParanoid" id="A0A066W875"/>
<organism evidence="3 4">
    <name type="scientific">Tilletiaria anomala (strain ATCC 24038 / CBS 436.72 / UBC 951)</name>
    <dbReference type="NCBI Taxonomy" id="1037660"/>
    <lineage>
        <taxon>Eukaryota</taxon>
        <taxon>Fungi</taxon>
        <taxon>Dikarya</taxon>
        <taxon>Basidiomycota</taxon>
        <taxon>Ustilaginomycotina</taxon>
        <taxon>Exobasidiomycetes</taxon>
        <taxon>Georgefischeriales</taxon>
        <taxon>Tilletiariaceae</taxon>
        <taxon>Tilletiaria</taxon>
    </lineage>
</organism>
<reference evidence="3 4" key="1">
    <citation type="submission" date="2014-05" db="EMBL/GenBank/DDBJ databases">
        <title>Draft genome sequence of a rare smut relative, Tilletiaria anomala UBC 951.</title>
        <authorList>
            <consortium name="DOE Joint Genome Institute"/>
            <person name="Toome M."/>
            <person name="Kuo A."/>
            <person name="Henrissat B."/>
            <person name="Lipzen A."/>
            <person name="Tritt A."/>
            <person name="Yoshinaga Y."/>
            <person name="Zane M."/>
            <person name="Barry K."/>
            <person name="Grigoriev I.V."/>
            <person name="Spatafora J.W."/>
            <person name="Aimea M.C."/>
        </authorList>
    </citation>
    <scope>NUCLEOTIDE SEQUENCE [LARGE SCALE GENOMIC DNA]</scope>
    <source>
        <strain evidence="3 4">UBC 951</strain>
    </source>
</reference>
<feature type="compositionally biased region" description="Acidic residues" evidence="1">
    <location>
        <begin position="310"/>
        <end position="322"/>
    </location>
</feature>
<feature type="compositionally biased region" description="Polar residues" evidence="1">
    <location>
        <begin position="402"/>
        <end position="417"/>
    </location>
</feature>
<name>A0A066W875_TILAU</name>
<evidence type="ECO:0000256" key="1">
    <source>
        <dbReference type="SAM" id="MobiDB-lite"/>
    </source>
</evidence>
<sequence length="460" mass="47844">MGLSERRNKQRLVGAASGRNTSWASDVSLPGQRLLAGMGWSAGRGLGSSARDGTSSASSIAVKFKMDNKGIGVDRAERDARAKAKEAGGSGALDAWATQGARDFGSLLERLNAAASSAEASGSSTPAPQEADAASSLNSAVASSSASSTPAPLDEKAAKRARKEARRLEKEAKKADKKRESDAEGLEGTDKSKKQKNKGSKKSKVTEDGSAAGTAVAAAIEAVAVPTSAAASTVIPGRLAHRVRYLRAKRQVASSGEAQLNEIFGISSASSATASPAPPERPPRMAPGPAGSSVQVMLKQPPPTVREQAADDDEESTDDEVGKEEGKLKKGKKKAQGDDDPSSVSSGKKDKKRKRGMQVEDDEDAGGNAGAGEEGRKKSKEKRKKAKVTSSSDAGTLPPVENQATASDPSLDPSQSNLRISSQGVFEYLSNRLILRKAAVMRARKQRDQGVWDRVAAIGA</sequence>
<feature type="compositionally biased region" description="Basic and acidic residues" evidence="1">
    <location>
        <begin position="166"/>
        <end position="192"/>
    </location>
</feature>
<feature type="compositionally biased region" description="Low complexity" evidence="1">
    <location>
        <begin position="113"/>
        <end position="124"/>
    </location>
</feature>
<feature type="region of interest" description="Disordered" evidence="1">
    <location>
        <begin position="267"/>
        <end position="417"/>
    </location>
</feature>
<dbReference type="SMART" id="SM00443">
    <property type="entry name" value="G_patch"/>
    <property type="match status" value="1"/>
</dbReference>
<proteinExistence type="predicted"/>
<evidence type="ECO:0000313" key="4">
    <source>
        <dbReference type="Proteomes" id="UP000027361"/>
    </source>
</evidence>
<comment type="caution">
    <text evidence="3">The sequence shown here is derived from an EMBL/GenBank/DDBJ whole genome shotgun (WGS) entry which is preliminary data.</text>
</comment>
<feature type="compositionally biased region" description="Low complexity" evidence="1">
    <location>
        <begin position="131"/>
        <end position="151"/>
    </location>
</feature>
<dbReference type="Pfam" id="PF01585">
    <property type="entry name" value="G-patch"/>
    <property type="match status" value="1"/>
</dbReference>
<feature type="compositionally biased region" description="Basic residues" evidence="1">
    <location>
        <begin position="377"/>
        <end position="387"/>
    </location>
</feature>
<keyword evidence="4" id="KW-1185">Reference proteome</keyword>